<name>A0A6G9AEV4_9BRAD</name>
<sequence length="110" mass="12765">MDGVLIRPHLDSNGRELAIEHVQDVAPILEWNAQARLDEQGGDWGRHVARIPNVVYVQWLNEEHARGNTSLRLFTPEFDTIVQRKLDDPEWAYLRTDRPKLQAGWSAELR</sequence>
<dbReference type="AlphaFoldDB" id="A0A6G9AEV4"/>
<dbReference type="Proteomes" id="UP000500895">
    <property type="component" value="Chromosome"/>
</dbReference>
<organism evidence="1 2">
    <name type="scientific">Bradyrhizobium symbiodeficiens</name>
    <dbReference type="NCBI Taxonomy" id="1404367"/>
    <lineage>
        <taxon>Bacteria</taxon>
        <taxon>Pseudomonadati</taxon>
        <taxon>Pseudomonadota</taxon>
        <taxon>Alphaproteobacteria</taxon>
        <taxon>Hyphomicrobiales</taxon>
        <taxon>Nitrobacteraceae</taxon>
        <taxon>Bradyrhizobium</taxon>
    </lineage>
</organism>
<dbReference type="EMBL" id="CP050066">
    <property type="protein sequence ID" value="QIP10971.1"/>
    <property type="molecule type" value="Genomic_DNA"/>
</dbReference>
<evidence type="ECO:0000313" key="1">
    <source>
        <dbReference type="EMBL" id="QIP10971.1"/>
    </source>
</evidence>
<accession>A0A6G9AEV4</accession>
<evidence type="ECO:0000313" key="2">
    <source>
        <dbReference type="Proteomes" id="UP000500895"/>
    </source>
</evidence>
<dbReference type="RefSeq" id="WP_166470047.1">
    <property type="nucleotide sequence ID" value="NZ_CP050066.2"/>
</dbReference>
<protein>
    <submittedName>
        <fullName evidence="1">Uncharacterized protein</fullName>
    </submittedName>
</protein>
<proteinExistence type="predicted"/>
<reference evidence="1 2" key="1">
    <citation type="journal article" date="2020" name="Int. J. Syst. Evol. Microbiol.">
        <title>Description and complete genome sequences of Bradyrhizobium symbiodeficiens sp. nov., a non-symbiotic bacterium associated with legumes native to Canada.</title>
        <authorList>
            <person name="Bromfield E.S.P."/>
            <person name="Cloutier S."/>
            <person name="Nguyen H.D.T."/>
        </authorList>
    </citation>
    <scope>NUCLEOTIDE SEQUENCE [LARGE SCALE GENOMIC DNA]</scope>
    <source>
        <strain evidence="1 2">101S1MB</strain>
    </source>
</reference>
<gene>
    <name evidence="1" type="ORF">HAV00_20725</name>
</gene>